<name>A0A7X0LW19_9BACI</name>
<reference evidence="1 2" key="1">
    <citation type="submission" date="2020-08" db="EMBL/GenBank/DDBJ databases">
        <title>Genomic Encyclopedia of Type Strains, Phase IV (KMG-IV): sequencing the most valuable type-strain genomes for metagenomic binning, comparative biology and taxonomic classification.</title>
        <authorList>
            <person name="Goeker M."/>
        </authorList>
    </citation>
    <scope>NUCLEOTIDE SEQUENCE [LARGE SCALE GENOMIC DNA]</scope>
    <source>
        <strain evidence="1 2">DSM 5391</strain>
    </source>
</reference>
<accession>A0A7X0LW19</accession>
<sequence>MKQNFDHQSETRKAILMAIKQTGSETIASLAAKLKISGEGVRLSLMQLERDGLIERQIKRSSPGGGRPAIKVYLTSKGETLFPKQYDALTIEIIDTVTHQLGKDALKKILIMMAETRVREWEGKLSGLSLAERVSSLKDLYGTDDPFMDVEYAGETIRLIERNCPFYDVALERPVLCNVTLSTLTRLLGFRVVREKSFQNGDGCCVFRVKTDEPVDRNLDPFLVEEENI</sequence>
<dbReference type="EMBL" id="JACHGK010000009">
    <property type="protein sequence ID" value="MBB6446125.1"/>
    <property type="molecule type" value="Genomic_DNA"/>
</dbReference>
<dbReference type="AlphaFoldDB" id="A0A7X0LW19"/>
<proteinExistence type="predicted"/>
<gene>
    <name evidence="1" type="ORF">HNR53_002775</name>
</gene>
<dbReference type="Gene3D" id="1.10.10.10">
    <property type="entry name" value="Winged helix-like DNA-binding domain superfamily/Winged helix DNA-binding domain"/>
    <property type="match status" value="1"/>
</dbReference>
<evidence type="ECO:0000313" key="2">
    <source>
        <dbReference type="Proteomes" id="UP000531594"/>
    </source>
</evidence>
<dbReference type="InterPro" id="IPR036388">
    <property type="entry name" value="WH-like_DNA-bd_sf"/>
</dbReference>
<dbReference type="RefSeq" id="WP_184526837.1">
    <property type="nucleotide sequence ID" value="NZ_JACHGK010000009.1"/>
</dbReference>
<dbReference type="Pfam" id="PF13412">
    <property type="entry name" value="HTH_24"/>
    <property type="match status" value="1"/>
</dbReference>
<dbReference type="InterPro" id="IPR036390">
    <property type="entry name" value="WH_DNA-bd_sf"/>
</dbReference>
<keyword evidence="2" id="KW-1185">Reference proteome</keyword>
<dbReference type="SUPFAM" id="SSF46785">
    <property type="entry name" value="Winged helix' DNA-binding domain"/>
    <property type="match status" value="1"/>
</dbReference>
<organism evidence="1 2">
    <name type="scientific">Bacillus benzoevorans</name>
    <dbReference type="NCBI Taxonomy" id="1456"/>
    <lineage>
        <taxon>Bacteria</taxon>
        <taxon>Bacillati</taxon>
        <taxon>Bacillota</taxon>
        <taxon>Bacilli</taxon>
        <taxon>Bacillales</taxon>
        <taxon>Bacillaceae</taxon>
        <taxon>Bacillus</taxon>
    </lineage>
</organism>
<dbReference type="Proteomes" id="UP000531594">
    <property type="component" value="Unassembled WGS sequence"/>
</dbReference>
<comment type="caution">
    <text evidence="1">The sequence shown here is derived from an EMBL/GenBank/DDBJ whole genome shotgun (WGS) entry which is preliminary data.</text>
</comment>
<protein>
    <submittedName>
        <fullName evidence="1">Putative ArsR family transcriptional regulator</fullName>
    </submittedName>
</protein>
<evidence type="ECO:0000313" key="1">
    <source>
        <dbReference type="EMBL" id="MBB6446125.1"/>
    </source>
</evidence>